<sequence length="318" mass="34717">MRSCVLVPIGRSEQRRIGRRLAAVCLVPSEALNADVVRPFGLVSPNNVFVAVLGFFVCVEVVVLTNQHAARHKAKNVINVRRTCGKQVRRIGHNKKLAERVANNVHGAVSKQAFAVGQVRTVQLVHGRTVHNPCGNLRRLVAELGLAVVKVVPSRQLVGGIGVRGRVVYNVGNLRQCRIDRTKTDVQHIRHCIDGELLPHCRACDFRVLLNPTELAGVKANGRRTGCDLNRRIDKVFQDLFGDGAGTVGVTTANKAARYLCEKGNVGKVALVRCGLQHGSPARRSVEQINLLAQGFGESRISVMQRRKSRLGALRIAA</sequence>
<protein>
    <submittedName>
        <fullName evidence="1">Uncharacterized protein</fullName>
    </submittedName>
</protein>
<keyword evidence="2" id="KW-1185">Reference proteome</keyword>
<name>A0AAF0AP95_9CAUD</name>
<organism evidence="1 2">
    <name type="scientific">Pseudomonas phage PSV3</name>
    <dbReference type="NCBI Taxonomy" id="3003632"/>
    <lineage>
        <taxon>Viruses</taxon>
        <taxon>Duplodnaviria</taxon>
        <taxon>Heunggongvirae</taxon>
        <taxon>Uroviricota</taxon>
        <taxon>Caudoviricetes</taxon>
        <taxon>Jondennisvirinae</taxon>
        <taxon>Septimatrevirus</taxon>
    </lineage>
</organism>
<reference evidence="1" key="1">
    <citation type="submission" date="2022-10" db="EMBL/GenBank/DDBJ databases">
        <authorList>
            <person name="Li J.H."/>
            <person name="Ding Y.F."/>
            <person name="Wei Y.L."/>
        </authorList>
    </citation>
    <scope>NUCLEOTIDE SEQUENCE</scope>
</reference>
<evidence type="ECO:0000313" key="2">
    <source>
        <dbReference type="Proteomes" id="UP001212357"/>
    </source>
</evidence>
<gene>
    <name evidence="1" type="ORF">PSV3_00069</name>
</gene>
<dbReference type="EMBL" id="OP712460">
    <property type="protein sequence ID" value="WBF76771.1"/>
    <property type="molecule type" value="Genomic_DNA"/>
</dbReference>
<accession>A0AAF0AP95</accession>
<proteinExistence type="predicted"/>
<evidence type="ECO:0000313" key="1">
    <source>
        <dbReference type="EMBL" id="WBF76771.1"/>
    </source>
</evidence>
<dbReference type="Proteomes" id="UP001212357">
    <property type="component" value="Segment"/>
</dbReference>